<dbReference type="EMBL" id="JAODUO010001113">
    <property type="protein sequence ID" value="KAK2171015.1"/>
    <property type="molecule type" value="Genomic_DNA"/>
</dbReference>
<accession>A0AAD9KHS2</accession>
<keyword evidence="1" id="KW-0175">Coiled coil</keyword>
<organism evidence="2 3">
    <name type="scientific">Ridgeia piscesae</name>
    <name type="common">Tubeworm</name>
    <dbReference type="NCBI Taxonomy" id="27915"/>
    <lineage>
        <taxon>Eukaryota</taxon>
        <taxon>Metazoa</taxon>
        <taxon>Spiralia</taxon>
        <taxon>Lophotrochozoa</taxon>
        <taxon>Annelida</taxon>
        <taxon>Polychaeta</taxon>
        <taxon>Sedentaria</taxon>
        <taxon>Canalipalpata</taxon>
        <taxon>Sabellida</taxon>
        <taxon>Siboglinidae</taxon>
        <taxon>Ridgeia</taxon>
    </lineage>
</organism>
<feature type="coiled-coil region" evidence="1">
    <location>
        <begin position="32"/>
        <end position="66"/>
    </location>
</feature>
<comment type="caution">
    <text evidence="2">The sequence shown here is derived from an EMBL/GenBank/DDBJ whole genome shotgun (WGS) entry which is preliminary data.</text>
</comment>
<reference evidence="2" key="1">
    <citation type="journal article" date="2023" name="Mol. Biol. Evol.">
        <title>Third-Generation Sequencing Reveals the Adaptive Role of the Epigenome in Three Deep-Sea Polychaetes.</title>
        <authorList>
            <person name="Perez M."/>
            <person name="Aroh O."/>
            <person name="Sun Y."/>
            <person name="Lan Y."/>
            <person name="Juniper S.K."/>
            <person name="Young C.R."/>
            <person name="Angers B."/>
            <person name="Qian P.Y."/>
        </authorList>
    </citation>
    <scope>NUCLEOTIDE SEQUENCE</scope>
    <source>
        <strain evidence="2">R07B-5</strain>
    </source>
</reference>
<proteinExistence type="predicted"/>
<sequence>MYRDPLAGPNAYHDLLQEQRRQQNETVDALDYEEAEKIEKITQEQNEKLAQDMKNTEEEFQKKLLLKGTAL</sequence>
<evidence type="ECO:0000313" key="3">
    <source>
        <dbReference type="Proteomes" id="UP001209878"/>
    </source>
</evidence>
<evidence type="ECO:0000313" key="2">
    <source>
        <dbReference type="EMBL" id="KAK2171015.1"/>
    </source>
</evidence>
<protein>
    <submittedName>
        <fullName evidence="2">Uncharacterized protein</fullName>
    </submittedName>
</protein>
<gene>
    <name evidence="2" type="ORF">NP493_1114g00054</name>
</gene>
<dbReference type="AlphaFoldDB" id="A0AAD9KHS2"/>
<keyword evidence="3" id="KW-1185">Reference proteome</keyword>
<evidence type="ECO:0000256" key="1">
    <source>
        <dbReference type="SAM" id="Coils"/>
    </source>
</evidence>
<dbReference type="Proteomes" id="UP001209878">
    <property type="component" value="Unassembled WGS sequence"/>
</dbReference>
<name>A0AAD9KHS2_RIDPI</name>